<feature type="non-terminal residue" evidence="2">
    <location>
        <position position="135"/>
    </location>
</feature>
<accession>X0V340</accession>
<evidence type="ECO:0000259" key="1">
    <source>
        <dbReference type="SMART" id="SM00790"/>
    </source>
</evidence>
<dbReference type="SMART" id="SM00790">
    <property type="entry name" value="AFOR_N"/>
    <property type="match status" value="1"/>
</dbReference>
<dbReference type="InterPro" id="IPR051919">
    <property type="entry name" value="W-dependent_AOR"/>
</dbReference>
<dbReference type="InterPro" id="IPR036503">
    <property type="entry name" value="Ald_Fedxn_OxRdtase_N_sf"/>
</dbReference>
<organism evidence="2">
    <name type="scientific">marine sediment metagenome</name>
    <dbReference type="NCBI Taxonomy" id="412755"/>
    <lineage>
        <taxon>unclassified sequences</taxon>
        <taxon>metagenomes</taxon>
        <taxon>ecological metagenomes</taxon>
    </lineage>
</organism>
<feature type="domain" description="Aldehyde ferredoxin oxidoreductase N-terminal" evidence="1">
    <location>
        <begin position="5"/>
        <end position="135"/>
    </location>
</feature>
<dbReference type="InterPro" id="IPR013983">
    <property type="entry name" value="Ald_Fedxn_OxRdtase_N"/>
</dbReference>
<dbReference type="PANTHER" id="PTHR30038:SF0">
    <property type="entry name" value="TUNGSTEN-CONTAINING ALDEHYDE FERREDOXIN OXIDOREDUCTASE"/>
    <property type="match status" value="1"/>
</dbReference>
<name>X0V340_9ZZZZ</name>
<evidence type="ECO:0000313" key="2">
    <source>
        <dbReference type="EMBL" id="GAG12505.1"/>
    </source>
</evidence>
<sequence>MSYGWWGKILRIDLSEGKITQEEVSERIYEKFIGGAGIGAKIIYEELKQNLSPFSSENKVILATGPWQGTKLPGGAKWSAISKSPLTNTYGESAGTAGFGINLKRAGYDALVIQGKAEKPSYIYINNDEVEIKDA</sequence>
<dbReference type="Gene3D" id="3.60.9.10">
    <property type="entry name" value="Aldehyde ferredoxin oxidoreductase, N-terminal domain"/>
    <property type="match status" value="1"/>
</dbReference>
<dbReference type="SUPFAM" id="SSF56228">
    <property type="entry name" value="Aldehyde ferredoxin oxidoreductase, N-terminal domain"/>
    <property type="match status" value="1"/>
</dbReference>
<dbReference type="AlphaFoldDB" id="X0V340"/>
<dbReference type="GO" id="GO:0051536">
    <property type="term" value="F:iron-sulfur cluster binding"/>
    <property type="evidence" value="ECO:0007669"/>
    <property type="project" value="InterPro"/>
</dbReference>
<gene>
    <name evidence="2" type="ORF">S01H1_35575</name>
</gene>
<proteinExistence type="predicted"/>
<comment type="caution">
    <text evidence="2">The sequence shown here is derived from an EMBL/GenBank/DDBJ whole genome shotgun (WGS) entry which is preliminary data.</text>
</comment>
<protein>
    <recommendedName>
        <fullName evidence="1">Aldehyde ferredoxin oxidoreductase N-terminal domain-containing protein</fullName>
    </recommendedName>
</protein>
<reference evidence="2" key="1">
    <citation type="journal article" date="2014" name="Front. Microbiol.">
        <title>High frequency of phylogenetically diverse reductive dehalogenase-homologous genes in deep subseafloor sedimentary metagenomes.</title>
        <authorList>
            <person name="Kawai M."/>
            <person name="Futagami T."/>
            <person name="Toyoda A."/>
            <person name="Takaki Y."/>
            <person name="Nishi S."/>
            <person name="Hori S."/>
            <person name="Arai W."/>
            <person name="Tsubouchi T."/>
            <person name="Morono Y."/>
            <person name="Uchiyama I."/>
            <person name="Ito T."/>
            <person name="Fujiyama A."/>
            <person name="Inagaki F."/>
            <person name="Takami H."/>
        </authorList>
    </citation>
    <scope>NUCLEOTIDE SEQUENCE</scope>
    <source>
        <strain evidence="2">Expedition CK06-06</strain>
    </source>
</reference>
<dbReference type="Pfam" id="PF02730">
    <property type="entry name" value="AFOR_N"/>
    <property type="match status" value="1"/>
</dbReference>
<dbReference type="PANTHER" id="PTHR30038">
    <property type="entry name" value="ALDEHYDE FERREDOXIN OXIDOREDUCTASE"/>
    <property type="match status" value="1"/>
</dbReference>
<dbReference type="GO" id="GO:0016625">
    <property type="term" value="F:oxidoreductase activity, acting on the aldehyde or oxo group of donors, iron-sulfur protein as acceptor"/>
    <property type="evidence" value="ECO:0007669"/>
    <property type="project" value="InterPro"/>
</dbReference>
<dbReference type="EMBL" id="BARS01022234">
    <property type="protein sequence ID" value="GAG12505.1"/>
    <property type="molecule type" value="Genomic_DNA"/>
</dbReference>